<keyword evidence="3" id="KW-1185">Reference proteome</keyword>
<organism evidence="2 3">
    <name type="scientific">Buttiauxella warmboldiae</name>
    <dbReference type="NCBI Taxonomy" id="82993"/>
    <lineage>
        <taxon>Bacteria</taxon>
        <taxon>Pseudomonadati</taxon>
        <taxon>Pseudomonadota</taxon>
        <taxon>Gammaproteobacteria</taxon>
        <taxon>Enterobacterales</taxon>
        <taxon>Enterobacteriaceae</taxon>
        <taxon>Buttiauxella</taxon>
    </lineage>
</organism>
<dbReference type="OrthoDB" id="5135940at2"/>
<accession>A0A3N5EAH0</accession>
<comment type="caution">
    <text evidence="2">The sequence shown here is derived from an EMBL/GenBank/DDBJ whole genome shotgun (WGS) entry which is preliminary data.</text>
</comment>
<evidence type="ECO:0000313" key="2">
    <source>
        <dbReference type="EMBL" id="RPH29363.1"/>
    </source>
</evidence>
<evidence type="ECO:0000259" key="1">
    <source>
        <dbReference type="Pfam" id="PF19192"/>
    </source>
</evidence>
<evidence type="ECO:0000313" key="3">
    <source>
        <dbReference type="Proteomes" id="UP000268615"/>
    </source>
</evidence>
<name>A0A3N5EAH0_9ENTR</name>
<gene>
    <name evidence="2" type="ORF">EHN07_06640</name>
</gene>
<dbReference type="EMBL" id="RPOH01000021">
    <property type="protein sequence ID" value="RPH29363.1"/>
    <property type="molecule type" value="Genomic_DNA"/>
</dbReference>
<sequence>MSFGAGSDTFPTDEDIDALIDPDDEPIQTITPLAFQGVESTKSKAKIKNHPFDYQALAEAFAKDGIACCGLLAKSFNVEERDIITASSRKADITILDWDMQSDSGQFAIEIIKSIIVSDINSGGRLRLLSIYTGEHVTAVITKLNNELKKTYCSVIKNDDSIFIEDNYALEQWCIVVISKDVFEKDLPDVLIRKFTNLTAGLLSNAALSCISEIREKTHGILTKYNNKLDTAYVSHILNLMNSRESRPYAYENAHDYAVDLISEEIRSTLQISENLKKSLSKDSLSHWPIFHYTKNGRKNFLLTGKKQKGLSVEHLSNILSADSLEEIQHAIERAPLGKKEYLSQDGEEDKKLMQLCSLEITRRNLRYHSNIDNVSLKQGTLLLDNDNMVYLCIQPLCDSVRLHEKANFLFIKGTIDEDNYNLLIENANGGFFKIKMPAKASNIVSFTFLVEHGKGVIIGRKNDPEHLGQISFYSLPITDTSPSKVLKWIGEIKTTHAQKITTDIVGNLSRIGLDQHEWLRVKSKDI</sequence>
<reference evidence="2 3" key="1">
    <citation type="submission" date="2018-11" db="EMBL/GenBank/DDBJ databases">
        <title>Draft genome sequence of Buttiauxella warmboldiae CCUG 35512.</title>
        <authorList>
            <person name="Salva-Serra F."/>
            <person name="Marathe N."/>
            <person name="Moore E."/>
            <person name="Svensson L."/>
            <person name="Engstrom-Jakobsson H."/>
        </authorList>
    </citation>
    <scope>NUCLEOTIDE SEQUENCE [LARGE SCALE GENOMIC DNA]</scope>
    <source>
        <strain evidence="2 3">CCUG 35512</strain>
    </source>
</reference>
<dbReference type="InterPro" id="IPR043834">
    <property type="entry name" value="REC"/>
</dbReference>
<proteinExistence type="predicted"/>
<dbReference type="Proteomes" id="UP000268615">
    <property type="component" value="Unassembled WGS sequence"/>
</dbReference>
<feature type="domain" description="Response receiver" evidence="1">
    <location>
        <begin position="40"/>
        <end position="171"/>
    </location>
</feature>
<dbReference type="Pfam" id="PF19192">
    <property type="entry name" value="Response_reg_2"/>
    <property type="match status" value="1"/>
</dbReference>
<dbReference type="AlphaFoldDB" id="A0A3N5EAH0"/>
<protein>
    <recommendedName>
        <fullName evidence="1">Response receiver domain-containing protein</fullName>
    </recommendedName>
</protein>